<dbReference type="Pfam" id="PF05063">
    <property type="entry name" value="MT-A70"/>
    <property type="match status" value="1"/>
</dbReference>
<dbReference type="AlphaFoldDB" id="A0A835GWJ1"/>
<dbReference type="GO" id="GO:0008168">
    <property type="term" value="F:methyltransferase activity"/>
    <property type="evidence" value="ECO:0007669"/>
    <property type="project" value="InterPro"/>
</dbReference>
<dbReference type="InterPro" id="IPR007757">
    <property type="entry name" value="MT-A70-like"/>
</dbReference>
<evidence type="ECO:0008006" key="4">
    <source>
        <dbReference type="Google" id="ProtNLM"/>
    </source>
</evidence>
<dbReference type="PROSITE" id="PS00092">
    <property type="entry name" value="N6_MTASE"/>
    <property type="match status" value="1"/>
</dbReference>
<protein>
    <recommendedName>
        <fullName evidence="4">Methyltransferase-like protein 4</fullName>
    </recommendedName>
</protein>
<dbReference type="PANTHER" id="PTHR12829">
    <property type="entry name" value="N6-ADENOSINE-METHYLTRANSFERASE"/>
    <property type="match status" value="1"/>
</dbReference>
<organism evidence="2 3">
    <name type="scientific">Spodoptera exigua</name>
    <name type="common">Beet armyworm</name>
    <name type="synonym">Noctua fulgens</name>
    <dbReference type="NCBI Taxonomy" id="7107"/>
    <lineage>
        <taxon>Eukaryota</taxon>
        <taxon>Metazoa</taxon>
        <taxon>Ecdysozoa</taxon>
        <taxon>Arthropoda</taxon>
        <taxon>Hexapoda</taxon>
        <taxon>Insecta</taxon>
        <taxon>Pterygota</taxon>
        <taxon>Neoptera</taxon>
        <taxon>Endopterygota</taxon>
        <taxon>Lepidoptera</taxon>
        <taxon>Glossata</taxon>
        <taxon>Ditrysia</taxon>
        <taxon>Noctuoidea</taxon>
        <taxon>Noctuidae</taxon>
        <taxon>Amphipyrinae</taxon>
        <taxon>Spodoptera</taxon>
    </lineage>
</organism>
<accession>A0A835GWJ1</accession>
<dbReference type="GO" id="GO:0032259">
    <property type="term" value="P:methylation"/>
    <property type="evidence" value="ECO:0007669"/>
    <property type="project" value="InterPro"/>
</dbReference>
<dbReference type="GO" id="GO:0005634">
    <property type="term" value="C:nucleus"/>
    <property type="evidence" value="ECO:0007669"/>
    <property type="project" value="TreeGrafter"/>
</dbReference>
<evidence type="ECO:0000256" key="1">
    <source>
        <dbReference type="PROSITE-ProRule" id="PRU00489"/>
    </source>
</evidence>
<evidence type="ECO:0000313" key="3">
    <source>
        <dbReference type="Proteomes" id="UP000648187"/>
    </source>
</evidence>
<dbReference type="InterPro" id="IPR029063">
    <property type="entry name" value="SAM-dependent_MTases_sf"/>
</dbReference>
<dbReference type="EMBL" id="JACKWZ010000001">
    <property type="protein sequence ID" value="KAF9424753.1"/>
    <property type="molecule type" value="Genomic_DNA"/>
</dbReference>
<dbReference type="PROSITE" id="PS51143">
    <property type="entry name" value="MT_A70"/>
    <property type="match status" value="1"/>
</dbReference>
<evidence type="ECO:0000313" key="2">
    <source>
        <dbReference type="EMBL" id="KAF9424753.1"/>
    </source>
</evidence>
<dbReference type="InterPro" id="IPR002052">
    <property type="entry name" value="DNA_methylase_N6_adenine_CS"/>
</dbReference>
<sequence length="347" mass="39817">MAVIYKKSGCYLIDHREFITNVYKKTTVTESETISFSLLSQLFSILNIVHNQNRKRPRNSDNLHEETMKIKAAYEKFLHEIPSDIKNNLVDKYKLLDTSDVRDLSKKLFESTLFDFMGMKGGNNAETSLKCRIKENDFLIPPNSRFYCGCVKEQCLKLDGNKFDIVVADPPWWNKYIRRLKNANEKLSYSMMYNEDIAAIPVQNLISGNCLIAVWCTNAPSNVAAVKNIIFPKWGVEYVGTWYWMKVTVDLQPLCSFGSGCKKQPYERIILGKVGDINDIPDDQVVVSVPSALHSQKPPLLDILTPFVKTENPQTLELFARYLLPNTTSVGYETLKWQHESLYEEVT</sequence>
<keyword evidence="3" id="KW-1185">Reference proteome</keyword>
<comment type="caution">
    <text evidence="2">The sequence shown here is derived from an EMBL/GenBank/DDBJ whole genome shotgun (WGS) entry which is preliminary data.</text>
</comment>
<reference evidence="2" key="1">
    <citation type="submission" date="2020-08" db="EMBL/GenBank/DDBJ databases">
        <title>Spodoptera exigua strain:BAW_Kor-Di-RS1 Genome sequencing and assembly.</title>
        <authorList>
            <person name="Kim J."/>
            <person name="Nam H.Y."/>
            <person name="Kwon M."/>
            <person name="Choi J.H."/>
            <person name="Cho S.R."/>
            <person name="Kim G.-H."/>
        </authorList>
    </citation>
    <scope>NUCLEOTIDE SEQUENCE</scope>
    <source>
        <strain evidence="2">BAW_Kor-Di-RS1</strain>
        <tissue evidence="2">Whole-body</tissue>
    </source>
</reference>
<dbReference type="PANTHER" id="PTHR12829:SF4">
    <property type="entry name" value="N(6)-ADENINE-SPECIFIC METHYLTRANSFERASE METTL4"/>
    <property type="match status" value="1"/>
</dbReference>
<comment type="similarity">
    <text evidence="1">Belongs to the MT-A70-like family.</text>
</comment>
<name>A0A835GWJ1_SPOEX</name>
<dbReference type="Proteomes" id="UP000648187">
    <property type="component" value="Unassembled WGS sequence"/>
</dbReference>
<gene>
    <name evidence="2" type="ORF">HW555_000054</name>
</gene>
<proteinExistence type="inferred from homology"/>
<dbReference type="GO" id="GO:0003676">
    <property type="term" value="F:nucleic acid binding"/>
    <property type="evidence" value="ECO:0007669"/>
    <property type="project" value="InterPro"/>
</dbReference>
<dbReference type="SUPFAM" id="SSF53335">
    <property type="entry name" value="S-adenosyl-L-methionine-dependent methyltransferases"/>
    <property type="match status" value="1"/>
</dbReference>